<feature type="compositionally biased region" description="Low complexity" evidence="1">
    <location>
        <begin position="106"/>
        <end position="120"/>
    </location>
</feature>
<organism evidence="2 3">
    <name type="scientific">Plectosphaerella cucumerina</name>
    <dbReference type="NCBI Taxonomy" id="40658"/>
    <lineage>
        <taxon>Eukaryota</taxon>
        <taxon>Fungi</taxon>
        <taxon>Dikarya</taxon>
        <taxon>Ascomycota</taxon>
        <taxon>Pezizomycotina</taxon>
        <taxon>Sordariomycetes</taxon>
        <taxon>Hypocreomycetidae</taxon>
        <taxon>Glomerellales</taxon>
        <taxon>Plectosphaerellaceae</taxon>
        <taxon>Plectosphaerella</taxon>
    </lineage>
</organism>
<accession>A0A8K0THN1</accession>
<dbReference type="EMBL" id="JAGPXD010000003">
    <property type="protein sequence ID" value="KAH7363562.1"/>
    <property type="molecule type" value="Genomic_DNA"/>
</dbReference>
<feature type="region of interest" description="Disordered" evidence="1">
    <location>
        <begin position="51"/>
        <end position="149"/>
    </location>
</feature>
<name>A0A8K0THN1_9PEZI</name>
<protein>
    <submittedName>
        <fullName evidence="2">Uncharacterized protein</fullName>
    </submittedName>
</protein>
<reference evidence="2" key="1">
    <citation type="journal article" date="2021" name="Nat. Commun.">
        <title>Genetic determinants of endophytism in the Arabidopsis root mycobiome.</title>
        <authorList>
            <person name="Mesny F."/>
            <person name="Miyauchi S."/>
            <person name="Thiergart T."/>
            <person name="Pickel B."/>
            <person name="Atanasova L."/>
            <person name="Karlsson M."/>
            <person name="Huettel B."/>
            <person name="Barry K.W."/>
            <person name="Haridas S."/>
            <person name="Chen C."/>
            <person name="Bauer D."/>
            <person name="Andreopoulos W."/>
            <person name="Pangilinan J."/>
            <person name="LaButti K."/>
            <person name="Riley R."/>
            <person name="Lipzen A."/>
            <person name="Clum A."/>
            <person name="Drula E."/>
            <person name="Henrissat B."/>
            <person name="Kohler A."/>
            <person name="Grigoriev I.V."/>
            <person name="Martin F.M."/>
            <person name="Hacquard S."/>
        </authorList>
    </citation>
    <scope>NUCLEOTIDE SEQUENCE</scope>
    <source>
        <strain evidence="2">MPI-CAGE-AT-0016</strain>
    </source>
</reference>
<sequence>MLPNTTSKLPLWARQRLSHMTSLVSLYLLGKVDADEIVSPLRRLASARRNSGPLWCREPPSNTPPTSDAGESSEPPLDPCHLQNLPRRTSSSSVRTALTADPSVTSLSDAEASSAVDASATVRPLLPSRSLGASPRAPTSCFAPSETDESPTFYSTPYTMNMPAFRHGPIRIPKSGSLVDRSIMPDKTLDWTAFQVAILGGAGDLCSGNTDLTRRSDDELEDITHWFGGFGFESAGRLVRGRHSAPAHYRPGVVGYSYAAASLDADTMLKGCGRLDNRRSLPQSPMLELETIGGGQGGDPIIMGCNLAGDLREFLDLASQQPGWS</sequence>
<dbReference type="OrthoDB" id="5244857at2759"/>
<evidence type="ECO:0000313" key="3">
    <source>
        <dbReference type="Proteomes" id="UP000813385"/>
    </source>
</evidence>
<evidence type="ECO:0000313" key="2">
    <source>
        <dbReference type="EMBL" id="KAH7363562.1"/>
    </source>
</evidence>
<feature type="compositionally biased region" description="Polar residues" evidence="1">
    <location>
        <begin position="86"/>
        <end position="96"/>
    </location>
</feature>
<proteinExistence type="predicted"/>
<evidence type="ECO:0000256" key="1">
    <source>
        <dbReference type="SAM" id="MobiDB-lite"/>
    </source>
</evidence>
<keyword evidence="3" id="KW-1185">Reference proteome</keyword>
<gene>
    <name evidence="2" type="ORF">B0T11DRAFT_225038</name>
</gene>
<dbReference type="AlphaFoldDB" id="A0A8K0THN1"/>
<comment type="caution">
    <text evidence="2">The sequence shown here is derived from an EMBL/GenBank/DDBJ whole genome shotgun (WGS) entry which is preliminary data.</text>
</comment>
<dbReference type="Proteomes" id="UP000813385">
    <property type="component" value="Unassembled WGS sequence"/>
</dbReference>